<dbReference type="EC" id="3.4.11.-" evidence="25"/>
<comment type="similarity">
    <text evidence="4 25">Belongs to the peptidase M1 family.</text>
</comment>
<name>A0AAW1UR33_9CUCU</name>
<evidence type="ECO:0000256" key="19">
    <source>
        <dbReference type="ARBA" id="ARBA00023157"/>
    </source>
</evidence>
<dbReference type="GO" id="GO:0043171">
    <property type="term" value="P:peptide catabolic process"/>
    <property type="evidence" value="ECO:0007669"/>
    <property type="project" value="TreeGrafter"/>
</dbReference>
<dbReference type="Gene3D" id="1.25.50.20">
    <property type="match status" value="1"/>
</dbReference>
<evidence type="ECO:0000259" key="28">
    <source>
        <dbReference type="Pfam" id="PF17900"/>
    </source>
</evidence>
<accession>A0AAW1UR33</accession>
<keyword evidence="7" id="KW-1003">Cell membrane</keyword>
<proteinExistence type="inferred from homology"/>
<keyword evidence="17 25" id="KW-0482">Metalloprotease</keyword>
<dbReference type="InterPro" id="IPR024571">
    <property type="entry name" value="ERAP1-like_C_dom"/>
</dbReference>
<evidence type="ECO:0000256" key="20">
    <source>
        <dbReference type="ARBA" id="ARBA00023180"/>
    </source>
</evidence>
<evidence type="ECO:0000256" key="2">
    <source>
        <dbReference type="ARBA" id="ARBA00004401"/>
    </source>
</evidence>
<evidence type="ECO:0000256" key="22">
    <source>
        <dbReference type="PIRSR" id="PIRSR634016-1"/>
    </source>
</evidence>
<dbReference type="SUPFAM" id="SSF63737">
    <property type="entry name" value="Leukotriene A4 hydrolase N-terminal domain"/>
    <property type="match status" value="1"/>
</dbReference>
<evidence type="ECO:0000256" key="5">
    <source>
        <dbReference type="ARBA" id="ARBA00011748"/>
    </source>
</evidence>
<evidence type="ECO:0000256" key="7">
    <source>
        <dbReference type="ARBA" id="ARBA00022475"/>
    </source>
</evidence>
<feature type="domain" description="ERAP1-like C-terminal" evidence="27">
    <location>
        <begin position="387"/>
        <end position="701"/>
    </location>
</feature>
<keyword evidence="10" id="KW-0812">Transmembrane</keyword>
<keyword evidence="20" id="KW-0325">Glycoprotein</keyword>
<evidence type="ECO:0000313" key="30">
    <source>
        <dbReference type="Proteomes" id="UP001431783"/>
    </source>
</evidence>
<gene>
    <name evidence="29" type="ORF">WA026_009224</name>
</gene>
<keyword evidence="15" id="KW-0735">Signal-anchor</keyword>
<dbReference type="InterPro" id="IPR045357">
    <property type="entry name" value="Aminopeptidase_N-like_N"/>
</dbReference>
<dbReference type="GO" id="GO:0004230">
    <property type="term" value="F:glutamyl aminopeptidase activity"/>
    <property type="evidence" value="ECO:0007669"/>
    <property type="project" value="UniProtKB-EC"/>
</dbReference>
<dbReference type="CDD" id="cd09601">
    <property type="entry name" value="M1_APN-Q_like"/>
    <property type="match status" value="1"/>
</dbReference>
<evidence type="ECO:0000256" key="25">
    <source>
        <dbReference type="RuleBase" id="RU364040"/>
    </source>
</evidence>
<dbReference type="InterPro" id="IPR042097">
    <property type="entry name" value="Aminopeptidase_N-like_N_sf"/>
</dbReference>
<dbReference type="InterPro" id="IPR050344">
    <property type="entry name" value="Peptidase_M1_aminopeptidases"/>
</dbReference>
<keyword evidence="19" id="KW-1015">Disulfide bond</keyword>
<keyword evidence="14" id="KW-0106">Calcium</keyword>
<comment type="catalytic activity">
    <reaction evidence="1">
        <text>Release of N-terminal glutamate (and to a lesser extent aspartate) from a peptide.</text>
        <dbReference type="EC" id="3.4.11.7"/>
    </reaction>
</comment>
<evidence type="ECO:0000256" key="18">
    <source>
        <dbReference type="ARBA" id="ARBA00023136"/>
    </source>
</evidence>
<evidence type="ECO:0000256" key="16">
    <source>
        <dbReference type="ARBA" id="ARBA00022989"/>
    </source>
</evidence>
<evidence type="ECO:0000256" key="3">
    <source>
        <dbReference type="ARBA" id="ARBA00004609"/>
    </source>
</evidence>
<keyword evidence="8" id="KW-0336">GPI-anchor</keyword>
<keyword evidence="9 25" id="KW-0645">Protease</keyword>
<dbReference type="GO" id="GO:0070006">
    <property type="term" value="F:metalloaminopeptidase activity"/>
    <property type="evidence" value="ECO:0007669"/>
    <property type="project" value="TreeGrafter"/>
</dbReference>
<feature type="binding site" evidence="23">
    <location>
        <position position="164"/>
    </location>
    <ligand>
        <name>Zn(2+)</name>
        <dbReference type="ChEBI" id="CHEBI:29105"/>
        <note>catalytic</note>
    </ligand>
</feature>
<evidence type="ECO:0000256" key="13">
    <source>
        <dbReference type="ARBA" id="ARBA00022833"/>
    </source>
</evidence>
<dbReference type="EMBL" id="JARQZJ010000094">
    <property type="protein sequence ID" value="KAK9884995.1"/>
    <property type="molecule type" value="Genomic_DNA"/>
</dbReference>
<evidence type="ECO:0000256" key="6">
    <source>
        <dbReference type="ARBA" id="ARBA00022438"/>
    </source>
</evidence>
<dbReference type="InterPro" id="IPR027268">
    <property type="entry name" value="Peptidase_M4/M1_CTD_sf"/>
</dbReference>
<protein>
    <recommendedName>
        <fullName evidence="25">Aminopeptidase</fullName>
        <ecNumber evidence="25">3.4.11.-</ecNumber>
    </recommendedName>
</protein>
<evidence type="ECO:0000256" key="15">
    <source>
        <dbReference type="ARBA" id="ARBA00022968"/>
    </source>
</evidence>
<dbReference type="GO" id="GO:0005886">
    <property type="term" value="C:plasma membrane"/>
    <property type="evidence" value="ECO:0007669"/>
    <property type="project" value="UniProtKB-SubCell"/>
</dbReference>
<dbReference type="FunFam" id="1.10.390.10:FF:000016">
    <property type="entry name" value="Glutamyl aminopeptidase"/>
    <property type="match status" value="1"/>
</dbReference>
<keyword evidence="21" id="KW-0449">Lipoprotein</keyword>
<dbReference type="Gene3D" id="2.60.40.1910">
    <property type="match status" value="1"/>
</dbReference>
<feature type="domain" description="Peptidase M1 membrane alanine aminopeptidase" evidence="26">
    <location>
        <begin position="91"/>
        <end position="306"/>
    </location>
</feature>
<evidence type="ECO:0000256" key="9">
    <source>
        <dbReference type="ARBA" id="ARBA00022670"/>
    </source>
</evidence>
<dbReference type="GO" id="GO:0006508">
    <property type="term" value="P:proteolysis"/>
    <property type="evidence" value="ECO:0007669"/>
    <property type="project" value="UniProtKB-KW"/>
</dbReference>
<sequence>MKATYTIHLWKPSDPNYIALSNYPQIGNEEDYAGGKLVHFQETVSMSTYLTCFIVSDFTYTETFFDNNGTQIPFRVYATPEQLEKTKYAGTVGKKAIEYYINYFDIPYPLPKLDMVAIPDFSSGAMEHWGLVTYRETALLYTPETHSTENKQRVLVVVAHELAHSWFGNLVTMDWWDNLWLNEGFASYIEYKGGHAAEPSFGLMEQFLVSEMHPVLNLDAKLSSHPIIQEVGTPDQITEVFDTISYNKGASILRMLEHTVGEDNFRKGVTNYLNKFKYGNAVTNQLWSEIQDVVGPSINIDEFMGSFTIQMGYPVVEVTVEGDKYMLKQKRFLNNPDDVDKQKPSPLGYKWTIPITYITDKGKSNEVIWFNRSNDNIVIEKPKDIKWLKFNAHQAGYYRVNYPKNMWNQLGSIMNELPISDRTHLLEEAFSIAMSGEISYDIPLELTKYLKNENNYAPWKAASTDLLNIYKLLQSTKYVQQYKNYVINILTPIYNNLSWVIGVDDSHLTKLTRVVVLKLACAMDYDVALKDASNQLDNWFINRTAPPDLREIIYQYGMKTADNAKWEKMFKIFKEETDASEKLKLLRGLTSVNNPSLLTRMLEFSKDETYIRKQDYFTFIVMVSRNPIGLPLVWDYVREHWEALVKRFTLNDRYLGEIFPGITTSFSTKIKLAEMENFFKMYPEAGAGTAARKRALENVRNNIVWLSKYKDTVDKWVLSSSS</sequence>
<feature type="active site" description="Proton acceptor" evidence="22">
    <location>
        <position position="161"/>
    </location>
</feature>
<organism evidence="29 30">
    <name type="scientific">Henosepilachna vigintioctopunctata</name>
    <dbReference type="NCBI Taxonomy" id="420089"/>
    <lineage>
        <taxon>Eukaryota</taxon>
        <taxon>Metazoa</taxon>
        <taxon>Ecdysozoa</taxon>
        <taxon>Arthropoda</taxon>
        <taxon>Hexapoda</taxon>
        <taxon>Insecta</taxon>
        <taxon>Pterygota</taxon>
        <taxon>Neoptera</taxon>
        <taxon>Endopterygota</taxon>
        <taxon>Coleoptera</taxon>
        <taxon>Polyphaga</taxon>
        <taxon>Cucujiformia</taxon>
        <taxon>Coccinelloidea</taxon>
        <taxon>Coccinellidae</taxon>
        <taxon>Epilachninae</taxon>
        <taxon>Epilachnini</taxon>
        <taxon>Henosepilachna</taxon>
    </lineage>
</organism>
<evidence type="ECO:0000256" key="14">
    <source>
        <dbReference type="ARBA" id="ARBA00022837"/>
    </source>
</evidence>
<dbReference type="InterPro" id="IPR001930">
    <property type="entry name" value="Peptidase_M1"/>
</dbReference>
<dbReference type="GO" id="GO:0042277">
    <property type="term" value="F:peptide binding"/>
    <property type="evidence" value="ECO:0007669"/>
    <property type="project" value="TreeGrafter"/>
</dbReference>
<evidence type="ECO:0000256" key="1">
    <source>
        <dbReference type="ARBA" id="ARBA00001703"/>
    </source>
</evidence>
<dbReference type="FunFam" id="1.25.50.20:FF:000001">
    <property type="entry name" value="Aminopeptidase"/>
    <property type="match status" value="1"/>
</dbReference>
<keyword evidence="18" id="KW-0472">Membrane</keyword>
<feature type="domain" description="Aminopeptidase N-like N-terminal" evidence="28">
    <location>
        <begin position="1"/>
        <end position="50"/>
    </location>
</feature>
<dbReference type="GO" id="GO:0005737">
    <property type="term" value="C:cytoplasm"/>
    <property type="evidence" value="ECO:0007669"/>
    <property type="project" value="TreeGrafter"/>
</dbReference>
<evidence type="ECO:0000256" key="21">
    <source>
        <dbReference type="ARBA" id="ARBA00023288"/>
    </source>
</evidence>
<dbReference type="AlphaFoldDB" id="A0AAW1UR33"/>
<dbReference type="Gene3D" id="2.60.40.1730">
    <property type="entry name" value="tricorn interacting facor f3 domain"/>
    <property type="match status" value="1"/>
</dbReference>
<dbReference type="PANTHER" id="PTHR11533:SF276">
    <property type="entry name" value="GLUTAMYL AMINOPEPTIDASE"/>
    <property type="match status" value="1"/>
</dbReference>
<keyword evidence="30" id="KW-1185">Reference proteome</keyword>
<comment type="caution">
    <text evidence="29">The sequence shown here is derived from an EMBL/GenBank/DDBJ whole genome shotgun (WGS) entry which is preliminary data.</text>
</comment>
<feature type="binding site" evidence="23">
    <location>
        <position position="183"/>
    </location>
    <ligand>
        <name>Zn(2+)</name>
        <dbReference type="ChEBI" id="CHEBI:29105"/>
        <note>catalytic</note>
    </ligand>
</feature>
<evidence type="ECO:0000256" key="8">
    <source>
        <dbReference type="ARBA" id="ARBA00022622"/>
    </source>
</evidence>
<dbReference type="GO" id="GO:0098552">
    <property type="term" value="C:side of membrane"/>
    <property type="evidence" value="ECO:0007669"/>
    <property type="project" value="UniProtKB-KW"/>
</dbReference>
<reference evidence="29 30" key="1">
    <citation type="submission" date="2023-03" db="EMBL/GenBank/DDBJ databases">
        <title>Genome insight into feeding habits of ladybird beetles.</title>
        <authorList>
            <person name="Li H.-S."/>
            <person name="Huang Y.-H."/>
            <person name="Pang H."/>
        </authorList>
    </citation>
    <scope>NUCLEOTIDE SEQUENCE [LARGE SCALE GENOMIC DNA]</scope>
    <source>
        <strain evidence="29">SYSU_2023b</strain>
        <tissue evidence="29">Whole body</tissue>
    </source>
</reference>
<evidence type="ECO:0000256" key="12">
    <source>
        <dbReference type="ARBA" id="ARBA00022801"/>
    </source>
</evidence>
<evidence type="ECO:0000256" key="4">
    <source>
        <dbReference type="ARBA" id="ARBA00010136"/>
    </source>
</evidence>
<dbReference type="InterPro" id="IPR034016">
    <property type="entry name" value="M1_APN-typ"/>
</dbReference>
<comment type="subunit">
    <text evidence="5">Homodimer; disulfide-linked.</text>
</comment>
<evidence type="ECO:0000256" key="17">
    <source>
        <dbReference type="ARBA" id="ARBA00023049"/>
    </source>
</evidence>
<keyword evidence="16" id="KW-1133">Transmembrane helix</keyword>
<evidence type="ECO:0000256" key="11">
    <source>
        <dbReference type="ARBA" id="ARBA00022723"/>
    </source>
</evidence>
<evidence type="ECO:0000313" key="29">
    <source>
        <dbReference type="EMBL" id="KAK9884995.1"/>
    </source>
</evidence>
<dbReference type="GO" id="GO:0008270">
    <property type="term" value="F:zinc ion binding"/>
    <property type="evidence" value="ECO:0007669"/>
    <property type="project" value="UniProtKB-UniRule"/>
</dbReference>
<dbReference type="FunFam" id="2.60.40.1910:FF:000003">
    <property type="entry name" value="Aminopeptidase"/>
    <property type="match status" value="1"/>
</dbReference>
<comment type="subcellular location">
    <subcellularLocation>
        <location evidence="3">Cell membrane</location>
        <topology evidence="3">Lipid-anchor</topology>
        <topology evidence="3">GPI-anchor</topology>
    </subcellularLocation>
    <subcellularLocation>
        <location evidence="2">Cell membrane</location>
        <topology evidence="2">Single-pass type II membrane protein</topology>
    </subcellularLocation>
</comment>
<keyword evidence="13 23" id="KW-0862">Zinc</keyword>
<feature type="binding site" evidence="23">
    <location>
        <position position="160"/>
    </location>
    <ligand>
        <name>Zn(2+)</name>
        <dbReference type="ChEBI" id="CHEBI:29105"/>
        <note>catalytic</note>
    </ligand>
</feature>
<dbReference type="Pfam" id="PF11838">
    <property type="entry name" value="ERAP1_C"/>
    <property type="match status" value="1"/>
</dbReference>
<evidence type="ECO:0000259" key="27">
    <source>
        <dbReference type="Pfam" id="PF11838"/>
    </source>
</evidence>
<dbReference type="PANTHER" id="PTHR11533">
    <property type="entry name" value="PROTEASE M1 ZINC METALLOPROTEASE"/>
    <property type="match status" value="1"/>
</dbReference>
<dbReference type="Gene3D" id="1.10.390.10">
    <property type="entry name" value="Neutral Protease Domain 2"/>
    <property type="match status" value="1"/>
</dbReference>
<evidence type="ECO:0000256" key="24">
    <source>
        <dbReference type="PIRSR" id="PIRSR634016-4"/>
    </source>
</evidence>
<dbReference type="SUPFAM" id="SSF55486">
    <property type="entry name" value="Metalloproteases ('zincins'), catalytic domain"/>
    <property type="match status" value="1"/>
</dbReference>
<dbReference type="Pfam" id="PF01433">
    <property type="entry name" value="Peptidase_M1"/>
    <property type="match status" value="1"/>
</dbReference>
<dbReference type="GO" id="GO:0005615">
    <property type="term" value="C:extracellular space"/>
    <property type="evidence" value="ECO:0007669"/>
    <property type="project" value="TreeGrafter"/>
</dbReference>
<dbReference type="InterPro" id="IPR014782">
    <property type="entry name" value="Peptidase_M1_dom"/>
</dbReference>
<evidence type="ECO:0000259" key="26">
    <source>
        <dbReference type="Pfam" id="PF01433"/>
    </source>
</evidence>
<evidence type="ECO:0000256" key="10">
    <source>
        <dbReference type="ARBA" id="ARBA00022692"/>
    </source>
</evidence>
<dbReference type="Pfam" id="PF17900">
    <property type="entry name" value="Peptidase_M1_N"/>
    <property type="match status" value="1"/>
</dbReference>
<feature type="site" description="Transition state stabilizer" evidence="24">
    <location>
        <position position="246"/>
    </location>
</feature>
<dbReference type="Proteomes" id="UP001431783">
    <property type="component" value="Unassembled WGS sequence"/>
</dbReference>
<keyword evidence="12 25" id="KW-0378">Hydrolase</keyword>
<comment type="cofactor">
    <cofactor evidence="23 25">
        <name>Zn(2+)</name>
        <dbReference type="ChEBI" id="CHEBI:29105"/>
    </cofactor>
    <text evidence="23 25">Binds 1 zinc ion per subunit.</text>
</comment>
<keyword evidence="11 23" id="KW-0479">Metal-binding</keyword>
<dbReference type="PRINTS" id="PR00756">
    <property type="entry name" value="ALADIPTASE"/>
</dbReference>
<evidence type="ECO:0000256" key="23">
    <source>
        <dbReference type="PIRSR" id="PIRSR634016-3"/>
    </source>
</evidence>
<keyword evidence="6 25" id="KW-0031">Aminopeptidase</keyword>